<dbReference type="EMBL" id="LN847240">
    <property type="protein sequence ID" value="CRI50267.1"/>
    <property type="molecule type" value="Genomic_DNA"/>
</dbReference>
<dbReference type="Gene3D" id="3.40.50.1360">
    <property type="match status" value="1"/>
</dbReference>
<evidence type="ECO:0000259" key="8">
    <source>
        <dbReference type="Pfam" id="PF01182"/>
    </source>
</evidence>
<evidence type="ECO:0000256" key="4">
    <source>
        <dbReference type="ARBA" id="ARBA00010662"/>
    </source>
</evidence>
<evidence type="ECO:0000256" key="1">
    <source>
        <dbReference type="ARBA" id="ARBA00000832"/>
    </source>
</evidence>
<dbReference type="EMBL" id="LN847008">
    <property type="protein sequence ID" value="CRI41248.1"/>
    <property type="molecule type" value="Genomic_DNA"/>
</dbReference>
<dbReference type="InterPro" id="IPR039104">
    <property type="entry name" value="6PGL"/>
</dbReference>
<dbReference type="EMBL" id="LN847244">
    <property type="protein sequence ID" value="CRI49137.1"/>
    <property type="molecule type" value="Genomic_DNA"/>
</dbReference>
<dbReference type="EMBL" id="LN847252">
    <property type="protein sequence ID" value="CRI52525.1"/>
    <property type="molecule type" value="Genomic_DNA"/>
</dbReference>
<feature type="domain" description="Glucosamine/galactosamine-6-phosphate isomerase" evidence="8">
    <location>
        <begin position="31"/>
        <end position="242"/>
    </location>
</feature>
<dbReference type="GO" id="GO:0005975">
    <property type="term" value="P:carbohydrate metabolic process"/>
    <property type="evidence" value="ECO:0007669"/>
    <property type="project" value="UniProtKB-UniRule"/>
</dbReference>
<accession>A0A0F7WHA7</accession>
<evidence type="ECO:0000313" key="9">
    <source>
        <dbReference type="EMBL" id="CRI37851.1"/>
    </source>
</evidence>
<evidence type="ECO:0000313" key="13">
    <source>
        <dbReference type="EMBL" id="CRI43475.1"/>
    </source>
</evidence>
<dbReference type="InterPro" id="IPR037171">
    <property type="entry name" value="NagB/RpiA_transferase-like"/>
</dbReference>
<dbReference type="EMBL" id="LN847225">
    <property type="protein sequence ID" value="CRI45713.1"/>
    <property type="molecule type" value="Genomic_DNA"/>
</dbReference>
<gene>
    <name evidence="7 14" type="primary">pgl</name>
    <name evidence="9" type="ORF">BN1224_CV15_B_01740</name>
    <name evidence="12" type="ORF">BN1224_DC9_BG_00110</name>
    <name evidence="11" type="ORF">BN1224_GiD_A_02490</name>
    <name evidence="13" type="ORF">BN1224_H12_BW_00020</name>
    <name evidence="14" type="ORF">BN1224_MUL2216_D_00930</name>
    <name evidence="16" type="ORF">BN1224_PB1_B_02360</name>
    <name evidence="15" type="ORF">BN1224_U1271_C_00770</name>
    <name evidence="17" type="ORF">BN1224_UZG1_A_02490</name>
    <name evidence="18" type="ORF">BN1224_Wien2_E_00220</name>
    <name evidence="19" type="ORF">BN1224_YK41_BA_00050</name>
    <name evidence="10" type="ORF">CWL029c_C_00770</name>
</gene>
<dbReference type="EC" id="3.1.1.31" evidence="5 7"/>
<comment type="similarity">
    <text evidence="4 7">Belongs to the glucosamine/galactosamine-6-phosphate isomerase family. 6-phosphogluconolactonase subfamily.</text>
</comment>
<proteinExistence type="inferred from homology"/>
<dbReference type="InterPro" id="IPR005900">
    <property type="entry name" value="6-phosphogluconolactonase_DevB"/>
</dbReference>
<evidence type="ECO:0000256" key="6">
    <source>
        <dbReference type="ARBA" id="ARBA00020337"/>
    </source>
</evidence>
<dbReference type="Pfam" id="PF01182">
    <property type="entry name" value="Glucosamine_iso"/>
    <property type="match status" value="1"/>
</dbReference>
<evidence type="ECO:0000313" key="10">
    <source>
        <dbReference type="EMBL" id="CRI40117.1"/>
    </source>
</evidence>
<dbReference type="PANTHER" id="PTHR11054:SF0">
    <property type="entry name" value="6-PHOSPHOGLUCONOLACTONASE"/>
    <property type="match status" value="1"/>
</dbReference>
<protein>
    <recommendedName>
        <fullName evidence="6 7">6-phosphogluconolactonase</fullName>
        <shortName evidence="7">6PGL</shortName>
        <ecNumber evidence="5 7">3.1.1.31</ecNumber>
    </recommendedName>
</protein>
<dbReference type="AlphaFoldDB" id="A0A0F7WHA7"/>
<dbReference type="EMBL" id="LN847038">
    <property type="protein sequence ID" value="CRI42363.1"/>
    <property type="molecule type" value="Genomic_DNA"/>
</dbReference>
<evidence type="ECO:0000256" key="3">
    <source>
        <dbReference type="ARBA" id="ARBA00004961"/>
    </source>
</evidence>
<evidence type="ECO:0000256" key="5">
    <source>
        <dbReference type="ARBA" id="ARBA00013198"/>
    </source>
</evidence>
<dbReference type="SUPFAM" id="SSF100950">
    <property type="entry name" value="NagB/RpiA/CoA transferase-like"/>
    <property type="match status" value="1"/>
</dbReference>
<evidence type="ECO:0000313" key="15">
    <source>
        <dbReference type="EMBL" id="CRI49137.1"/>
    </source>
</evidence>
<dbReference type="GO" id="GO:0006098">
    <property type="term" value="P:pentose-phosphate shunt"/>
    <property type="evidence" value="ECO:0007669"/>
    <property type="project" value="UniProtKB-UniPathway"/>
</dbReference>
<evidence type="ECO:0000313" key="11">
    <source>
        <dbReference type="EMBL" id="CRI41248.1"/>
    </source>
</evidence>
<evidence type="ECO:0000256" key="7">
    <source>
        <dbReference type="RuleBase" id="RU365095"/>
    </source>
</evidence>
<dbReference type="UniPathway" id="UPA00115">
    <property type="reaction ID" value="UER00409"/>
</dbReference>
<sequence>MTNIGIETMATLINFNDTNKLLLTKQPSLFIDLASKDWIASANQAIKQRGAFYVALSGGKTPLEIYKDIVINKDKLIDPSKIFLFWGDERLAPITSSESNYGQAMSILRDLNIPDEQIFRMETENPDGAKKYQELIENKIPDASFDMIMLGLGEDGHTLSLFSNTSALEEENDLVVFNSVPHLETERMTLTFPCVHKGKHVVVYVQGENKKPILKSVFFSEGREEKLYPIERVGRDRSPLFWIISPESYDIADFDNISSIYKMDIL</sequence>
<dbReference type="EMBL" id="LN846998">
    <property type="protein sequence ID" value="CRI37851.1"/>
    <property type="molecule type" value="Genomic_DNA"/>
</dbReference>
<comment type="catalytic activity">
    <reaction evidence="1 7">
        <text>6-phospho-D-glucono-1,5-lactone + H2O = 6-phospho-D-gluconate + H(+)</text>
        <dbReference type="Rhea" id="RHEA:12556"/>
        <dbReference type="ChEBI" id="CHEBI:15377"/>
        <dbReference type="ChEBI" id="CHEBI:15378"/>
        <dbReference type="ChEBI" id="CHEBI:57955"/>
        <dbReference type="ChEBI" id="CHEBI:58759"/>
        <dbReference type="EC" id="3.1.1.31"/>
    </reaction>
</comment>
<dbReference type="GO" id="GO:0017057">
    <property type="term" value="F:6-phosphogluconolactonase activity"/>
    <property type="evidence" value="ECO:0007669"/>
    <property type="project" value="UniProtKB-UniRule"/>
</dbReference>
<evidence type="ECO:0000313" key="14">
    <source>
        <dbReference type="EMBL" id="CRI45713.1"/>
    </source>
</evidence>
<dbReference type="InterPro" id="IPR006148">
    <property type="entry name" value="Glc/Gal-6P_isomerase"/>
</dbReference>
<dbReference type="EMBL" id="LN847003">
    <property type="protein sequence ID" value="CRI40117.1"/>
    <property type="molecule type" value="Genomic_DNA"/>
</dbReference>
<organism evidence="14">
    <name type="scientific">Chlamydia pneumoniae</name>
    <name type="common">Chlamydophila pneumoniae</name>
    <dbReference type="NCBI Taxonomy" id="83558"/>
    <lineage>
        <taxon>Bacteria</taxon>
        <taxon>Pseudomonadati</taxon>
        <taxon>Chlamydiota</taxon>
        <taxon>Chlamydiia</taxon>
        <taxon>Chlamydiales</taxon>
        <taxon>Chlamydiaceae</taxon>
        <taxon>Chlamydia/Chlamydophila group</taxon>
        <taxon>Chlamydia</taxon>
    </lineage>
</organism>
<dbReference type="EMBL" id="LN849030">
    <property type="protein sequence ID" value="CRI72886.1"/>
    <property type="molecule type" value="Genomic_DNA"/>
</dbReference>
<evidence type="ECO:0000313" key="17">
    <source>
        <dbReference type="EMBL" id="CRI51394.1"/>
    </source>
</evidence>
<dbReference type="NCBIfam" id="TIGR01198">
    <property type="entry name" value="pgl"/>
    <property type="match status" value="1"/>
</dbReference>
<comment type="function">
    <text evidence="2 7">Hydrolysis of 6-phosphogluconolactone to 6-phosphogluconate.</text>
</comment>
<dbReference type="PANTHER" id="PTHR11054">
    <property type="entry name" value="6-PHOSPHOGLUCONOLACTONASE"/>
    <property type="match status" value="1"/>
</dbReference>
<name>A0A0F7WHA7_CHLPN</name>
<keyword evidence="7 14" id="KW-0378">Hydrolase</keyword>
<evidence type="ECO:0000256" key="2">
    <source>
        <dbReference type="ARBA" id="ARBA00002681"/>
    </source>
</evidence>
<evidence type="ECO:0000313" key="19">
    <source>
        <dbReference type="EMBL" id="CRI72886.1"/>
    </source>
</evidence>
<comment type="pathway">
    <text evidence="3 7">Carbohydrate degradation; pentose phosphate pathway; D-ribulose 5-phosphate from D-glucose 6-phosphate (oxidative stage): step 2/3.</text>
</comment>
<dbReference type="EMBL" id="LN847136">
    <property type="protein sequence ID" value="CRI43475.1"/>
    <property type="molecule type" value="Genomic_DNA"/>
</dbReference>
<evidence type="ECO:0000313" key="16">
    <source>
        <dbReference type="EMBL" id="CRI50267.1"/>
    </source>
</evidence>
<dbReference type="CDD" id="cd01400">
    <property type="entry name" value="6PGL"/>
    <property type="match status" value="1"/>
</dbReference>
<dbReference type="EMBL" id="LN847245">
    <property type="protein sequence ID" value="CRI51394.1"/>
    <property type="molecule type" value="Genomic_DNA"/>
</dbReference>
<reference evidence="14" key="1">
    <citation type="submission" date="2015-05" db="EMBL/GenBank/DDBJ databases">
        <authorList>
            <person name="Rattei Thomas"/>
        </authorList>
    </citation>
    <scope>NUCLEOTIDE SEQUENCE</scope>
    <source>
        <strain evidence="9">CV15</strain>
        <strain evidence="10">CWL029c</strain>
        <strain evidence="12">DC9</strain>
        <strain evidence="11">GiD</strain>
        <strain evidence="13">H12</strain>
        <strain evidence="14">MUL2216</strain>
        <strain evidence="16">PB1</strain>
        <strain evidence="15">U1271</strain>
        <strain evidence="17">UZG1</strain>
        <strain evidence="18">Wien2</strain>
        <strain evidence="19">YK41</strain>
    </source>
</reference>
<dbReference type="PATRIC" id="fig|83558.13.peg.258"/>
<evidence type="ECO:0000313" key="12">
    <source>
        <dbReference type="EMBL" id="CRI42363.1"/>
    </source>
</evidence>
<evidence type="ECO:0000313" key="18">
    <source>
        <dbReference type="EMBL" id="CRI52525.1"/>
    </source>
</evidence>